<proteinExistence type="predicted"/>
<dbReference type="SUPFAM" id="SSF158430">
    <property type="entry name" value="Bacillus cereus metalloprotein-like"/>
    <property type="match status" value="2"/>
</dbReference>
<evidence type="ECO:0008006" key="3">
    <source>
        <dbReference type="Google" id="ProtNLM"/>
    </source>
</evidence>
<dbReference type="eggNOG" id="ENOG502ZAUT">
    <property type="taxonomic scope" value="Bacteria"/>
</dbReference>
<dbReference type="AlphaFoldDB" id="S0FG64"/>
<dbReference type="Pfam" id="PF11155">
    <property type="entry name" value="DUF2935"/>
    <property type="match status" value="2"/>
</dbReference>
<dbReference type="RefSeq" id="WP_004629492.1">
    <property type="nucleotide sequence ID" value="NZ_AORV01000062.1"/>
</dbReference>
<accession>S0FG64</accession>
<reference evidence="1 2" key="1">
    <citation type="journal article" date="2013" name="Genome Announc.">
        <title>Draft Genome Sequence of the Cellulolytic, Mesophilic, Anaerobic Bacterium Clostridium termitidis Strain CT1112 (DSM 5398).</title>
        <authorList>
            <person name="Lal S."/>
            <person name="Ramachandran U."/>
            <person name="Zhang X."/>
            <person name="Munir R."/>
            <person name="Sparling R."/>
            <person name="Levin D.B."/>
        </authorList>
    </citation>
    <scope>NUCLEOTIDE SEQUENCE [LARGE SCALE GENOMIC DNA]</scope>
    <source>
        <strain evidence="1 2">CT1112</strain>
    </source>
</reference>
<sequence length="306" mass="35073">MLTSVEYIRQSVETNLFFLRIMKEHIIFAASALTLKDEGLVPKLAELQERFEGLLEETILLARGTVDPKTISAGGIVTQYTYKAELKTMEYTGLAINTEITLREIRLLNYPGRGRKHSLEHSVDMLNDRIIALLEAAVRSQKEILQKVLDCKMFTHIYPMLLDHVIREAGEYLQQLQQLRKREDTGNEPGQKAVQLAFWNDIMGEHAKFVRGMFDPAEAELIRVANGFSEQFDELTAVAVEAYQNPEKLPRIIRESLNATTDIRNFKEQGTEGILDCKIRSVILPLLADHVLREANHYLQQLKMYK</sequence>
<organism evidence="1 2">
    <name type="scientific">Ruminiclostridium cellobioparum subsp. termitidis CT1112</name>
    <dbReference type="NCBI Taxonomy" id="1195236"/>
    <lineage>
        <taxon>Bacteria</taxon>
        <taxon>Bacillati</taxon>
        <taxon>Bacillota</taxon>
        <taxon>Clostridia</taxon>
        <taxon>Eubacteriales</taxon>
        <taxon>Oscillospiraceae</taxon>
        <taxon>Ruminiclostridium</taxon>
    </lineage>
</organism>
<name>S0FG64_RUMCE</name>
<evidence type="ECO:0000313" key="2">
    <source>
        <dbReference type="Proteomes" id="UP000014155"/>
    </source>
</evidence>
<comment type="caution">
    <text evidence="1">The sequence shown here is derived from an EMBL/GenBank/DDBJ whole genome shotgun (WGS) entry which is preliminary data.</text>
</comment>
<dbReference type="STRING" id="1195236.CTER_4439"/>
<protein>
    <recommendedName>
        <fullName evidence="3">DUF2935 domain-containing protein</fullName>
    </recommendedName>
</protein>
<keyword evidence="2" id="KW-1185">Reference proteome</keyword>
<dbReference type="InterPro" id="IPR021328">
    <property type="entry name" value="CotB-like"/>
</dbReference>
<evidence type="ECO:0000313" key="1">
    <source>
        <dbReference type="EMBL" id="EMS69872.1"/>
    </source>
</evidence>
<dbReference type="Proteomes" id="UP000014155">
    <property type="component" value="Unassembled WGS sequence"/>
</dbReference>
<gene>
    <name evidence="1" type="ORF">CTER_4439</name>
</gene>
<dbReference type="EMBL" id="AORV01000062">
    <property type="protein sequence ID" value="EMS69872.1"/>
    <property type="molecule type" value="Genomic_DNA"/>
</dbReference>
<dbReference type="PATRIC" id="fig|1195236.3.peg.4624"/>
<dbReference type="Gene3D" id="1.20.1260.120">
    <property type="entry name" value="Protein of unknown function DUF2935"/>
    <property type="match status" value="1"/>
</dbReference>